<dbReference type="GO" id="GO:0071111">
    <property type="term" value="F:cyclic-guanylate-specific phosphodiesterase activity"/>
    <property type="evidence" value="ECO:0007669"/>
    <property type="project" value="UniProtKB-EC"/>
</dbReference>
<dbReference type="InterPro" id="IPR000160">
    <property type="entry name" value="GGDEF_dom"/>
</dbReference>
<keyword evidence="2" id="KW-0973">c-di-GMP</keyword>
<dbReference type="PROSITE" id="PS50883">
    <property type="entry name" value="EAL"/>
    <property type="match status" value="1"/>
</dbReference>
<dbReference type="AlphaFoldDB" id="A0A1Z4VN67"/>
<dbReference type="InterPro" id="IPR035965">
    <property type="entry name" value="PAS-like_dom_sf"/>
</dbReference>
<keyword evidence="3" id="KW-0472">Membrane</keyword>
<keyword evidence="3" id="KW-1133">Transmembrane helix</keyword>
<dbReference type="InterPro" id="IPR052155">
    <property type="entry name" value="Biofilm_reg_signaling"/>
</dbReference>
<feature type="transmembrane region" description="Helical" evidence="3">
    <location>
        <begin position="174"/>
        <end position="197"/>
    </location>
</feature>
<dbReference type="PROSITE" id="PS50113">
    <property type="entry name" value="PAC"/>
    <property type="match status" value="2"/>
</dbReference>
<dbReference type="InterPro" id="IPR013767">
    <property type="entry name" value="PAS_fold"/>
</dbReference>
<dbReference type="GO" id="GO:0006355">
    <property type="term" value="P:regulation of DNA-templated transcription"/>
    <property type="evidence" value="ECO:0007669"/>
    <property type="project" value="InterPro"/>
</dbReference>
<feature type="transmembrane region" description="Helical" evidence="3">
    <location>
        <begin position="209"/>
        <end position="230"/>
    </location>
</feature>
<feature type="domain" description="PAS" evidence="4">
    <location>
        <begin position="462"/>
        <end position="506"/>
    </location>
</feature>
<feature type="transmembrane region" description="Helical" evidence="3">
    <location>
        <begin position="281"/>
        <end position="299"/>
    </location>
</feature>
<dbReference type="PROSITE" id="PS50112">
    <property type="entry name" value="PAS"/>
    <property type="match status" value="2"/>
</dbReference>
<dbReference type="Gene3D" id="3.30.70.270">
    <property type="match status" value="1"/>
</dbReference>
<sequence length="1015" mass="112635">MSVAEAVRGSRRVNNAGTVLVTGVLLVLFAAGNYLLPLSQAQVHWWANAFWTLGSLLTGLKCLAAARGGAGPMRRAWLFFALACLSWFAGMLVWDYQELLLGRYTPFPYWSDIGFLGFGVLMAIGLLFYNAASSRMPVGLLELSQLGIFVSSILIIHLAVFAEPIRRLSDQPVVLSVALAYPVIYMALFVYALAVLWGRMEGRVRRNMGYVIAAIATHATVNTLYAYSLLDAAYAAGHILDIFWLLGFGLLYIAAVDFGSNREGAVPPMSLRRQVTRQDRMVPVLALVLTFLALLLSYPELDARNFQQLLIMVLILLVFVALREWASNALVLRHIQEVETSEANLRRFFAISPAMVSITRAVDGAFYDVNEAFCVACGYAREELLGKSVAELGLWPDADRRDSIVNEVMAKDRVEGLDVRMRTRAGEDRELLVSIVRISLNDDAYLLSTAVDVTDRRRAEAEMSKLSSALEQTADMVMITDRSGVAEYVNPAFEQVTGYTRDTILGSTPRLLKSGKQGGSFYQALWGQILAGEVFNDVLVNKRNDGSLFYEQKSIAPLRDNDGRITHFISTGRDISERMQVEERLRFLAHHDTLTELPNRTLLLERLGRSLAAARAAGRLLCVLFLDLDRFKFVNDTLGHEAGDTLLRQLGGRLMRALRAHDSIARFGGDEFVIVAENIDNVGEARQLAERLLAVFRQPFMIDDNSLNVAASVGIGLFPYDGEDAGTLLRHADAAMYRAKERGGNTYEFYAEEIGAHAEKRLLLENELRRALNRDEFVLHYQPQVDSATGRPCGFEALIRWQHPERGLVPPGDFIPILEETGMIVEVGDWVLQTALRQLADWHRRGWDGLTMAVNLSSRQFERSGLPETLERALNEHGLDPGVLELEITEGTLMQDVASTTFTLQQLSRSGFGIALDDFGTGYSSLSYLSKFPFTTLKIDRAFVRDIPGDPDHTAITRAIVAMGQGLRLRLVAEGVETEEQRAFLNGLGCSLMQGYLYSRPLSAAAATAWLADSV</sequence>
<dbReference type="EMBL" id="AP018052">
    <property type="protein sequence ID" value="BAZ93076.1"/>
    <property type="molecule type" value="Genomic_DNA"/>
</dbReference>
<evidence type="ECO:0000256" key="1">
    <source>
        <dbReference type="ARBA" id="ARBA00012282"/>
    </source>
</evidence>
<feature type="transmembrane region" description="Helical" evidence="3">
    <location>
        <begin position="242"/>
        <end position="260"/>
    </location>
</feature>
<keyword evidence="3" id="KW-0812">Transmembrane</keyword>
<dbReference type="Pfam" id="PF13426">
    <property type="entry name" value="PAS_9"/>
    <property type="match status" value="1"/>
</dbReference>
<dbReference type="CDD" id="cd01948">
    <property type="entry name" value="EAL"/>
    <property type="match status" value="1"/>
</dbReference>
<name>A0A1Z4VN67_9GAMM</name>
<dbReference type="PROSITE" id="PS50887">
    <property type="entry name" value="GGDEF"/>
    <property type="match status" value="1"/>
</dbReference>
<dbReference type="Pfam" id="PF00990">
    <property type="entry name" value="GGDEF"/>
    <property type="match status" value="1"/>
</dbReference>
<dbReference type="CDD" id="cd00130">
    <property type="entry name" value="PAS"/>
    <property type="match status" value="2"/>
</dbReference>
<protein>
    <recommendedName>
        <fullName evidence="1">cyclic-guanylate-specific phosphodiesterase</fullName>
        <ecNumber evidence="1">3.1.4.52</ecNumber>
    </recommendedName>
</protein>
<dbReference type="SUPFAM" id="SSF55785">
    <property type="entry name" value="PYP-like sensor domain (PAS domain)"/>
    <property type="match status" value="2"/>
</dbReference>
<dbReference type="Pfam" id="PF00989">
    <property type="entry name" value="PAS"/>
    <property type="match status" value="1"/>
</dbReference>
<dbReference type="Pfam" id="PF00563">
    <property type="entry name" value="EAL"/>
    <property type="match status" value="1"/>
</dbReference>
<dbReference type="EC" id="3.1.4.52" evidence="1"/>
<evidence type="ECO:0000259" key="4">
    <source>
        <dbReference type="PROSITE" id="PS50112"/>
    </source>
</evidence>
<evidence type="ECO:0000259" key="6">
    <source>
        <dbReference type="PROSITE" id="PS50883"/>
    </source>
</evidence>
<dbReference type="PANTHER" id="PTHR44757:SF2">
    <property type="entry name" value="BIOFILM ARCHITECTURE MAINTENANCE PROTEIN MBAA"/>
    <property type="match status" value="1"/>
</dbReference>
<keyword evidence="9" id="KW-1185">Reference proteome</keyword>
<evidence type="ECO:0000313" key="9">
    <source>
        <dbReference type="Proteomes" id="UP000218765"/>
    </source>
</evidence>
<dbReference type="PANTHER" id="PTHR44757">
    <property type="entry name" value="DIGUANYLATE CYCLASE DGCP"/>
    <property type="match status" value="1"/>
</dbReference>
<feature type="domain" description="PAC" evidence="5">
    <location>
        <begin position="415"/>
        <end position="465"/>
    </location>
</feature>
<evidence type="ECO:0000313" key="8">
    <source>
        <dbReference type="EMBL" id="BAZ93076.1"/>
    </source>
</evidence>
<dbReference type="SMART" id="SM00091">
    <property type="entry name" value="PAS"/>
    <property type="match status" value="2"/>
</dbReference>
<feature type="domain" description="PAS" evidence="4">
    <location>
        <begin position="363"/>
        <end position="412"/>
    </location>
</feature>
<feature type="transmembrane region" description="Helical" evidence="3">
    <location>
        <begin position="113"/>
        <end position="131"/>
    </location>
</feature>
<dbReference type="InterPro" id="IPR000700">
    <property type="entry name" value="PAS-assoc_C"/>
</dbReference>
<dbReference type="KEGG" id="ttc:FOKN1_0674"/>
<proteinExistence type="predicted"/>
<gene>
    <name evidence="8" type="ORF">FOKN1_0674</name>
</gene>
<dbReference type="Proteomes" id="UP000218765">
    <property type="component" value="Chromosome"/>
</dbReference>
<dbReference type="Gene3D" id="3.20.20.450">
    <property type="entry name" value="EAL domain"/>
    <property type="match status" value="1"/>
</dbReference>
<feature type="transmembrane region" description="Helical" evidence="3">
    <location>
        <begin position="43"/>
        <end position="64"/>
    </location>
</feature>
<evidence type="ECO:0000256" key="3">
    <source>
        <dbReference type="SAM" id="Phobius"/>
    </source>
</evidence>
<dbReference type="CDD" id="cd01949">
    <property type="entry name" value="GGDEF"/>
    <property type="match status" value="1"/>
</dbReference>
<dbReference type="InterPro" id="IPR001610">
    <property type="entry name" value="PAC"/>
</dbReference>
<dbReference type="InterPro" id="IPR043128">
    <property type="entry name" value="Rev_trsase/Diguanyl_cyclase"/>
</dbReference>
<dbReference type="SMART" id="SM00267">
    <property type="entry name" value="GGDEF"/>
    <property type="match status" value="1"/>
</dbReference>
<reference evidence="8 9" key="1">
    <citation type="submission" date="2017-05" db="EMBL/GenBank/DDBJ databases">
        <title>Thiocyanate degradation by Thiohalobacter thiocyanaticus FOKN1.</title>
        <authorList>
            <person name="Oshiki M."/>
            <person name="Fukushima T."/>
            <person name="Kawano S."/>
            <person name="Nakagawa J."/>
        </authorList>
    </citation>
    <scope>NUCLEOTIDE SEQUENCE [LARGE SCALE GENOMIC DNA]</scope>
    <source>
        <strain evidence="8 9">FOKN1</strain>
    </source>
</reference>
<accession>A0A1Z4VN67</accession>
<dbReference type="FunFam" id="3.20.20.450:FF:000001">
    <property type="entry name" value="Cyclic di-GMP phosphodiesterase yahA"/>
    <property type="match status" value="1"/>
</dbReference>
<dbReference type="NCBIfam" id="TIGR00229">
    <property type="entry name" value="sensory_box"/>
    <property type="match status" value="2"/>
</dbReference>
<evidence type="ECO:0000259" key="5">
    <source>
        <dbReference type="PROSITE" id="PS50113"/>
    </source>
</evidence>
<evidence type="ECO:0000256" key="2">
    <source>
        <dbReference type="ARBA" id="ARBA00022636"/>
    </source>
</evidence>
<feature type="transmembrane region" description="Helical" evidence="3">
    <location>
        <begin position="12"/>
        <end position="31"/>
    </location>
</feature>
<feature type="transmembrane region" description="Helical" evidence="3">
    <location>
        <begin position="76"/>
        <end position="93"/>
    </location>
</feature>
<feature type="domain" description="EAL" evidence="6">
    <location>
        <begin position="761"/>
        <end position="1015"/>
    </location>
</feature>
<dbReference type="SMART" id="SM00052">
    <property type="entry name" value="EAL"/>
    <property type="match status" value="1"/>
</dbReference>
<feature type="transmembrane region" description="Helical" evidence="3">
    <location>
        <begin position="143"/>
        <end position="162"/>
    </location>
</feature>
<dbReference type="NCBIfam" id="TIGR00254">
    <property type="entry name" value="GGDEF"/>
    <property type="match status" value="1"/>
</dbReference>
<dbReference type="InterPro" id="IPR001633">
    <property type="entry name" value="EAL_dom"/>
</dbReference>
<dbReference type="InterPro" id="IPR029787">
    <property type="entry name" value="Nucleotide_cyclase"/>
</dbReference>
<dbReference type="SMART" id="SM00086">
    <property type="entry name" value="PAC"/>
    <property type="match status" value="2"/>
</dbReference>
<dbReference type="Gene3D" id="3.30.450.20">
    <property type="entry name" value="PAS domain"/>
    <property type="match status" value="2"/>
</dbReference>
<dbReference type="InterPro" id="IPR000014">
    <property type="entry name" value="PAS"/>
</dbReference>
<feature type="domain" description="PAC" evidence="5">
    <location>
        <begin position="533"/>
        <end position="587"/>
    </location>
</feature>
<dbReference type="InterPro" id="IPR035919">
    <property type="entry name" value="EAL_sf"/>
</dbReference>
<dbReference type="SUPFAM" id="SSF141868">
    <property type="entry name" value="EAL domain-like"/>
    <property type="match status" value="1"/>
</dbReference>
<dbReference type="SUPFAM" id="SSF55073">
    <property type="entry name" value="Nucleotide cyclase"/>
    <property type="match status" value="1"/>
</dbReference>
<feature type="domain" description="GGDEF" evidence="7">
    <location>
        <begin position="619"/>
        <end position="752"/>
    </location>
</feature>
<evidence type="ECO:0000259" key="7">
    <source>
        <dbReference type="PROSITE" id="PS50887"/>
    </source>
</evidence>
<organism evidence="8 9">
    <name type="scientific">Thiohalobacter thiocyanaticus</name>
    <dbReference type="NCBI Taxonomy" id="585455"/>
    <lineage>
        <taxon>Bacteria</taxon>
        <taxon>Pseudomonadati</taxon>
        <taxon>Pseudomonadota</taxon>
        <taxon>Gammaproteobacteria</taxon>
        <taxon>Thiohalobacterales</taxon>
        <taxon>Thiohalobacteraceae</taxon>
        <taxon>Thiohalobacter</taxon>
    </lineage>
</organism>